<dbReference type="AlphaFoldDB" id="A0A6M3JXZ6"/>
<organism evidence="1">
    <name type="scientific">viral metagenome</name>
    <dbReference type="NCBI Taxonomy" id="1070528"/>
    <lineage>
        <taxon>unclassified sequences</taxon>
        <taxon>metagenomes</taxon>
        <taxon>organismal metagenomes</taxon>
    </lineage>
</organism>
<dbReference type="EMBL" id="MT142120">
    <property type="protein sequence ID" value="QJA74764.1"/>
    <property type="molecule type" value="Genomic_DNA"/>
</dbReference>
<accession>A0A6M3JXZ6</accession>
<sequence length="64" mass="7234">MKILGYKNGFRYMADGENVYRNDYSDLESIGVRWFSSLAGFQSFVADYGCLYDEAGNEIEQSAA</sequence>
<evidence type="ECO:0000313" key="1">
    <source>
        <dbReference type="EMBL" id="QJA74764.1"/>
    </source>
</evidence>
<gene>
    <name evidence="1" type="ORF">MM415A01929_0002</name>
    <name evidence="2" type="ORF">TM448B04296_0002</name>
</gene>
<protein>
    <submittedName>
        <fullName evidence="1">Uncharacterized protein</fullName>
    </submittedName>
</protein>
<name>A0A6M3JXZ6_9ZZZZ</name>
<reference evidence="1" key="1">
    <citation type="submission" date="2020-03" db="EMBL/GenBank/DDBJ databases">
        <title>The deep terrestrial virosphere.</title>
        <authorList>
            <person name="Holmfeldt K."/>
            <person name="Nilsson E."/>
            <person name="Simone D."/>
            <person name="Lopez-Fernandez M."/>
            <person name="Wu X."/>
            <person name="de Brujin I."/>
            <person name="Lundin D."/>
            <person name="Andersson A."/>
            <person name="Bertilsson S."/>
            <person name="Dopson M."/>
        </authorList>
    </citation>
    <scope>NUCLEOTIDE SEQUENCE</scope>
    <source>
        <strain evidence="1">MM415A01929</strain>
        <strain evidence="2">TM448B04296</strain>
    </source>
</reference>
<evidence type="ECO:0000313" key="2">
    <source>
        <dbReference type="EMBL" id="QJI03220.1"/>
    </source>
</evidence>
<proteinExistence type="predicted"/>
<dbReference type="EMBL" id="MT145069">
    <property type="protein sequence ID" value="QJI03220.1"/>
    <property type="molecule type" value="Genomic_DNA"/>
</dbReference>